<keyword evidence="13" id="KW-0464">Manganese</keyword>
<evidence type="ECO:0000313" key="17">
    <source>
        <dbReference type="Proteomes" id="UP001589609"/>
    </source>
</evidence>
<protein>
    <recommendedName>
        <fullName evidence="13">3-isopropylmalate dehydrogenase</fullName>
        <ecNumber evidence="13">1.1.1.85</ecNumber>
    </recommendedName>
    <alternativeName>
        <fullName evidence="13">3-IPM-DH</fullName>
    </alternativeName>
    <alternativeName>
        <fullName evidence="13">Beta-IPM dehydrogenase</fullName>
        <shortName evidence="13">IMDH</shortName>
    </alternativeName>
</protein>
<dbReference type="SMART" id="SM01329">
    <property type="entry name" value="Iso_dh"/>
    <property type="match status" value="1"/>
</dbReference>
<keyword evidence="7 13" id="KW-0028">Amino-acid biosynthesis</keyword>
<comment type="function">
    <text evidence="13 14">Catalyzes the oxidation of 3-carboxy-2-hydroxy-4-methylpentanoate (3-isopropylmalate) to 3-carboxy-4-methyl-2-oxopentanoate. The product decarboxylates to 4-methyl-2 oxopentanoate.</text>
</comment>
<name>A0ABV5WB43_9BACI</name>
<dbReference type="InterPro" id="IPR019818">
    <property type="entry name" value="IsoCit/isopropylmalate_DH_CS"/>
</dbReference>
<evidence type="ECO:0000256" key="7">
    <source>
        <dbReference type="ARBA" id="ARBA00022605"/>
    </source>
</evidence>
<keyword evidence="12 13" id="KW-0100">Branched-chain amino acid biosynthesis</keyword>
<feature type="binding site" evidence="13">
    <location>
        <position position="217"/>
    </location>
    <ligand>
        <name>Mg(2+)</name>
        <dbReference type="ChEBI" id="CHEBI:18420"/>
    </ligand>
</feature>
<dbReference type="PANTHER" id="PTHR42979">
    <property type="entry name" value="3-ISOPROPYLMALATE DEHYDROGENASE"/>
    <property type="match status" value="1"/>
</dbReference>
<feature type="binding site" evidence="13">
    <location>
        <position position="217"/>
    </location>
    <ligand>
        <name>substrate</name>
    </ligand>
</feature>
<comment type="cofactor">
    <cofactor evidence="13 14">
        <name>Mg(2+)</name>
        <dbReference type="ChEBI" id="CHEBI:18420"/>
    </cofactor>
    <cofactor evidence="13 14">
        <name>Mn(2+)</name>
        <dbReference type="ChEBI" id="CHEBI:29035"/>
    </cofactor>
    <text evidence="13 14">Binds 1 Mg(2+) or Mn(2+) ion per subunit.</text>
</comment>
<comment type="caution">
    <text evidence="13">Lacks conserved residue(s) required for the propagation of feature annotation.</text>
</comment>
<dbReference type="SUPFAM" id="SSF53659">
    <property type="entry name" value="Isocitrate/Isopropylmalate dehydrogenase-like"/>
    <property type="match status" value="1"/>
</dbReference>
<evidence type="ECO:0000259" key="15">
    <source>
        <dbReference type="SMART" id="SM01329"/>
    </source>
</evidence>
<evidence type="ECO:0000256" key="13">
    <source>
        <dbReference type="HAMAP-Rule" id="MF_01033"/>
    </source>
</evidence>
<dbReference type="Gene3D" id="3.40.718.10">
    <property type="entry name" value="Isopropylmalate Dehydrogenase"/>
    <property type="match status" value="1"/>
</dbReference>
<keyword evidence="13" id="KW-0963">Cytoplasm</keyword>
<organism evidence="16 17">
    <name type="scientific">Ectobacillus funiculus</name>
    <dbReference type="NCBI Taxonomy" id="137993"/>
    <lineage>
        <taxon>Bacteria</taxon>
        <taxon>Bacillati</taxon>
        <taxon>Bacillota</taxon>
        <taxon>Bacilli</taxon>
        <taxon>Bacillales</taxon>
        <taxon>Bacillaceae</taxon>
        <taxon>Ectobacillus</taxon>
    </lineage>
</organism>
<evidence type="ECO:0000256" key="6">
    <source>
        <dbReference type="ARBA" id="ARBA00022430"/>
    </source>
</evidence>
<feature type="binding site" evidence="13">
    <location>
        <position position="241"/>
    </location>
    <ligand>
        <name>Mg(2+)</name>
        <dbReference type="ChEBI" id="CHEBI:18420"/>
    </ligand>
</feature>
<evidence type="ECO:0000313" key="16">
    <source>
        <dbReference type="EMBL" id="MFB9757809.1"/>
    </source>
</evidence>
<dbReference type="NCBIfam" id="TIGR00169">
    <property type="entry name" value="leuB"/>
    <property type="match status" value="1"/>
</dbReference>
<keyword evidence="8 13" id="KW-0479">Metal-binding</keyword>
<dbReference type="EMBL" id="JBHMAF010000017">
    <property type="protein sequence ID" value="MFB9757809.1"/>
    <property type="molecule type" value="Genomic_DNA"/>
</dbReference>
<dbReference type="HAMAP" id="MF_01033">
    <property type="entry name" value="LeuB_type1"/>
    <property type="match status" value="1"/>
</dbReference>
<accession>A0ABV5WB43</accession>
<dbReference type="PROSITE" id="PS00470">
    <property type="entry name" value="IDH_IMDH"/>
    <property type="match status" value="1"/>
</dbReference>
<evidence type="ECO:0000256" key="5">
    <source>
        <dbReference type="ARBA" id="ARBA00011738"/>
    </source>
</evidence>
<dbReference type="Proteomes" id="UP001589609">
    <property type="component" value="Unassembled WGS sequence"/>
</dbReference>
<proteinExistence type="inferred from homology"/>
<evidence type="ECO:0000256" key="3">
    <source>
        <dbReference type="ARBA" id="ARBA00004762"/>
    </source>
</evidence>
<feature type="binding site" evidence="13">
    <location>
        <position position="104"/>
    </location>
    <ligand>
        <name>substrate</name>
    </ligand>
</feature>
<feature type="site" description="Important for catalysis" evidence="13">
    <location>
        <position position="139"/>
    </location>
</feature>
<reference evidence="16 17" key="1">
    <citation type="submission" date="2024-09" db="EMBL/GenBank/DDBJ databases">
        <authorList>
            <person name="Sun Q."/>
            <person name="Mori K."/>
        </authorList>
    </citation>
    <scope>NUCLEOTIDE SEQUENCE [LARGE SCALE GENOMIC DNA]</scope>
    <source>
        <strain evidence="16 17">JCM 11201</strain>
    </source>
</reference>
<keyword evidence="9 13" id="KW-0460">Magnesium</keyword>
<gene>
    <name evidence="13 16" type="primary">leuB</name>
    <name evidence="16" type="ORF">ACFFMS_04525</name>
</gene>
<comment type="pathway">
    <text evidence="3 13 14">Amino-acid biosynthesis; L-leucine biosynthesis; L-leucine from 3-methyl-2-oxobutanoate: step 3/4.</text>
</comment>
<evidence type="ECO:0000256" key="12">
    <source>
        <dbReference type="ARBA" id="ARBA00023304"/>
    </source>
</evidence>
<dbReference type="PANTHER" id="PTHR42979:SF1">
    <property type="entry name" value="3-ISOPROPYLMALATE DEHYDROGENASE"/>
    <property type="match status" value="1"/>
</dbReference>
<comment type="similarity">
    <text evidence="4 13">Belongs to the isocitrate and isopropylmalate dehydrogenases family. LeuB type 1 subfamily.</text>
</comment>
<evidence type="ECO:0000256" key="10">
    <source>
        <dbReference type="ARBA" id="ARBA00023002"/>
    </source>
</evidence>
<evidence type="ECO:0000256" key="11">
    <source>
        <dbReference type="ARBA" id="ARBA00023027"/>
    </source>
</evidence>
<dbReference type="Pfam" id="PF00180">
    <property type="entry name" value="Iso_dh"/>
    <property type="match status" value="1"/>
</dbReference>
<evidence type="ECO:0000256" key="9">
    <source>
        <dbReference type="ARBA" id="ARBA00022842"/>
    </source>
</evidence>
<dbReference type="InterPro" id="IPR004429">
    <property type="entry name" value="Isopropylmalate_DH"/>
</dbReference>
<keyword evidence="10 13" id="KW-0560">Oxidoreductase</keyword>
<feature type="binding site" evidence="13">
    <location>
        <position position="245"/>
    </location>
    <ligand>
        <name>Mg(2+)</name>
        <dbReference type="ChEBI" id="CHEBI:18420"/>
    </ligand>
</feature>
<evidence type="ECO:0000256" key="1">
    <source>
        <dbReference type="ARBA" id="ARBA00000624"/>
    </source>
</evidence>
<dbReference type="EC" id="1.1.1.85" evidence="13"/>
<comment type="caution">
    <text evidence="16">The sequence shown here is derived from an EMBL/GenBank/DDBJ whole genome shotgun (WGS) entry which is preliminary data.</text>
</comment>
<evidence type="ECO:0000256" key="2">
    <source>
        <dbReference type="ARBA" id="ARBA00001936"/>
    </source>
</evidence>
<comment type="catalytic activity">
    <reaction evidence="1 13 14">
        <text>(2R,3S)-3-isopropylmalate + NAD(+) = 4-methyl-2-oxopentanoate + CO2 + NADH</text>
        <dbReference type="Rhea" id="RHEA:32271"/>
        <dbReference type="ChEBI" id="CHEBI:16526"/>
        <dbReference type="ChEBI" id="CHEBI:17865"/>
        <dbReference type="ChEBI" id="CHEBI:35121"/>
        <dbReference type="ChEBI" id="CHEBI:57540"/>
        <dbReference type="ChEBI" id="CHEBI:57945"/>
        <dbReference type="EC" id="1.1.1.85"/>
    </reaction>
</comment>
<evidence type="ECO:0000256" key="8">
    <source>
        <dbReference type="ARBA" id="ARBA00022723"/>
    </source>
</evidence>
<dbReference type="RefSeq" id="WP_129729132.1">
    <property type="nucleotide sequence ID" value="NZ_JAPCYI010000001.1"/>
</dbReference>
<dbReference type="InterPro" id="IPR024084">
    <property type="entry name" value="IsoPropMal-DH-like_dom"/>
</dbReference>
<sequence>MEKTIVCLAGDGIGPEIMESAKKVLTLTERLYEHRFHLQDEAFGGAAIDQCGQPFPAKTLEACLASDAVLLGAIGGPKWDNATERPEKGLLALRSALGLYANVRPVEVDEAVAYLSPLKEESAKDVHFVVVRELTGGIYFSQPKERTADQATDTLTYTRKEIERIVEYAFQLAQTRRKKVTSIDKANVLESSKLWREVAEEVSGRYPDVQLEHLLVDAAAMELIVHPGRFDVIVTENLFGDILSDEASVLAGSLGMLPSASHSETGLSLYEPIHGSAPDIAGQSKANPIAMLRSVAMMLEQSFGLREEAQAIENAISSVLRSGRRTGDLGGTETTVSFTDAVLEAMEEQAPVGRGR</sequence>
<keyword evidence="6 13" id="KW-0432">Leucine biosynthesis</keyword>
<feature type="binding site" evidence="13">
    <location>
        <position position="132"/>
    </location>
    <ligand>
        <name>substrate</name>
    </ligand>
</feature>
<comment type="cofactor">
    <cofactor evidence="2">
        <name>Mn(2+)</name>
        <dbReference type="ChEBI" id="CHEBI:29035"/>
    </cofactor>
</comment>
<keyword evidence="11 13" id="KW-0520">NAD</keyword>
<keyword evidence="17" id="KW-1185">Reference proteome</keyword>
<comment type="subcellular location">
    <subcellularLocation>
        <location evidence="13">Cytoplasm</location>
    </subcellularLocation>
</comment>
<feature type="binding site" evidence="13">
    <location>
        <position position="94"/>
    </location>
    <ligand>
        <name>substrate</name>
    </ligand>
</feature>
<evidence type="ECO:0000256" key="14">
    <source>
        <dbReference type="RuleBase" id="RU004445"/>
    </source>
</evidence>
<feature type="site" description="Important for catalysis" evidence="13">
    <location>
        <position position="185"/>
    </location>
</feature>
<feature type="domain" description="Isopropylmalate dehydrogenase-like" evidence="15">
    <location>
        <begin position="4"/>
        <end position="342"/>
    </location>
</feature>
<evidence type="ECO:0000256" key="4">
    <source>
        <dbReference type="ARBA" id="ARBA00008319"/>
    </source>
</evidence>
<feature type="binding site" evidence="13">
    <location>
        <begin position="275"/>
        <end position="287"/>
    </location>
    <ligand>
        <name>NAD(+)</name>
        <dbReference type="ChEBI" id="CHEBI:57540"/>
    </ligand>
</feature>
<comment type="subunit">
    <text evidence="5 13 14">Homodimer.</text>
</comment>
<dbReference type="GO" id="GO:0003862">
    <property type="term" value="F:3-isopropylmalate dehydrogenase activity"/>
    <property type="evidence" value="ECO:0007669"/>
    <property type="project" value="UniProtKB-EC"/>
</dbReference>